<dbReference type="KEGG" id="pph:Ppha_1874"/>
<keyword evidence="1" id="KW-0472">Membrane</keyword>
<dbReference type="AlphaFoldDB" id="B4SBZ4"/>
<name>B4SBZ4_PELPB</name>
<keyword evidence="3" id="KW-1185">Reference proteome</keyword>
<protein>
    <submittedName>
        <fullName evidence="2">Uncharacterized protein</fullName>
    </submittedName>
</protein>
<evidence type="ECO:0000256" key="1">
    <source>
        <dbReference type="SAM" id="Phobius"/>
    </source>
</evidence>
<dbReference type="Proteomes" id="UP000002724">
    <property type="component" value="Chromosome"/>
</dbReference>
<dbReference type="OrthoDB" id="598319at2"/>
<dbReference type="RefSeq" id="WP_012508584.1">
    <property type="nucleotide sequence ID" value="NC_011060.1"/>
</dbReference>
<feature type="transmembrane region" description="Helical" evidence="1">
    <location>
        <begin position="20"/>
        <end position="43"/>
    </location>
</feature>
<organism evidence="2 3">
    <name type="scientific">Pelodictyon phaeoclathratiforme (strain DSM 5477 / BU-1)</name>
    <dbReference type="NCBI Taxonomy" id="324925"/>
    <lineage>
        <taxon>Bacteria</taxon>
        <taxon>Pseudomonadati</taxon>
        <taxon>Chlorobiota</taxon>
        <taxon>Chlorobiia</taxon>
        <taxon>Chlorobiales</taxon>
        <taxon>Chlorobiaceae</taxon>
        <taxon>Chlorobium/Pelodictyon group</taxon>
        <taxon>Pelodictyon</taxon>
    </lineage>
</organism>
<gene>
    <name evidence="2" type="ordered locus">Ppha_1874</name>
</gene>
<evidence type="ECO:0000313" key="3">
    <source>
        <dbReference type="Proteomes" id="UP000002724"/>
    </source>
</evidence>
<sequence length="83" mass="9386">MKLFPDFETKKRFMKTGLPIILGIAWSPIIWMVVIATLGQGVFALTGSWLVTQVVVLVIVFLVVYVLLRVFMQIGNKFYGEGH</sequence>
<dbReference type="EMBL" id="CP001110">
    <property type="protein sequence ID" value="ACF44100.1"/>
    <property type="molecule type" value="Genomic_DNA"/>
</dbReference>
<keyword evidence="1" id="KW-0812">Transmembrane</keyword>
<keyword evidence="1" id="KW-1133">Transmembrane helix</keyword>
<reference evidence="2 3" key="1">
    <citation type="submission" date="2008-06" db="EMBL/GenBank/DDBJ databases">
        <title>Complete sequence of Pelodictyon phaeoclathratiforme BU-1.</title>
        <authorList>
            <consortium name="US DOE Joint Genome Institute"/>
            <person name="Lucas S."/>
            <person name="Copeland A."/>
            <person name="Lapidus A."/>
            <person name="Glavina del Rio T."/>
            <person name="Dalin E."/>
            <person name="Tice H."/>
            <person name="Bruce D."/>
            <person name="Goodwin L."/>
            <person name="Pitluck S."/>
            <person name="Schmutz J."/>
            <person name="Larimer F."/>
            <person name="Land M."/>
            <person name="Hauser L."/>
            <person name="Kyrpides N."/>
            <person name="Mikhailova N."/>
            <person name="Liu Z."/>
            <person name="Li T."/>
            <person name="Zhao F."/>
            <person name="Overmann J."/>
            <person name="Bryant D.A."/>
            <person name="Richardson P."/>
        </authorList>
    </citation>
    <scope>NUCLEOTIDE SEQUENCE [LARGE SCALE GENOMIC DNA]</scope>
    <source>
        <strain evidence="3">DSM 5477 / BU-1</strain>
    </source>
</reference>
<dbReference type="HOGENOM" id="CLU_192975_0_0_10"/>
<feature type="transmembrane region" description="Helical" evidence="1">
    <location>
        <begin position="49"/>
        <end position="68"/>
    </location>
</feature>
<dbReference type="eggNOG" id="ENOG502ZWE9">
    <property type="taxonomic scope" value="Bacteria"/>
</dbReference>
<dbReference type="STRING" id="324925.Ppha_1874"/>
<accession>B4SBZ4</accession>
<proteinExistence type="predicted"/>
<evidence type="ECO:0000313" key="2">
    <source>
        <dbReference type="EMBL" id="ACF44100.1"/>
    </source>
</evidence>